<feature type="domain" description="Hydantoinase A/oxoprolinase" evidence="1">
    <location>
        <begin position="59"/>
        <end position="309"/>
    </location>
</feature>
<evidence type="ECO:0000259" key="1">
    <source>
        <dbReference type="Pfam" id="PF01968"/>
    </source>
</evidence>
<gene>
    <name evidence="2" type="ORF">MNBD_NITROSPINAE03-1812</name>
</gene>
<dbReference type="Gene3D" id="3.30.420.40">
    <property type="match status" value="1"/>
</dbReference>
<protein>
    <submittedName>
        <fullName evidence="2">4-[[4-(2-aminoethyl)phenoxy]-methyl]-2-furanmethanamine-glutamate synthase</fullName>
    </submittedName>
</protein>
<sequence>MQKILGLDIGGAHIKSATTMIGETIKLGKRETIAFEIFREKQRLAPLLDEIIKKIKPDGVALTMTGELSDVFKNRAQGVRWILDSALKAVRRIEMRVVDINGRLVSTQSARRNPARVSSANWSATGAFVSRWITNGIVVDIGSTTTDILPIVNGEVAVKGKTDYERLKNGELLYTGYLRTSAGAVCPEIRIDGATISTCPEHFAIVGDAHLYLGDIKPKDYTCPTPDGRGKTRSSAGARLSRLVLSDVNALKYKDIKSIATQIVKAQEQKIAQAIKKIIHDHRLNIAPVIVIGPGRIYLKQIKKRLDINPFPRTVGGHPAQLLDPCVCSAALWADDAPFRGINTA</sequence>
<dbReference type="SUPFAM" id="SSF53067">
    <property type="entry name" value="Actin-like ATPase domain"/>
    <property type="match status" value="1"/>
</dbReference>
<evidence type="ECO:0000313" key="2">
    <source>
        <dbReference type="EMBL" id="VAX22184.1"/>
    </source>
</evidence>
<proteinExistence type="predicted"/>
<dbReference type="AlphaFoldDB" id="A0A3B1CDP5"/>
<dbReference type="NCBIfam" id="TIGR03123">
    <property type="entry name" value="one_C_unchar_1"/>
    <property type="match status" value="1"/>
</dbReference>
<organism evidence="2">
    <name type="scientific">hydrothermal vent metagenome</name>
    <dbReference type="NCBI Taxonomy" id="652676"/>
    <lineage>
        <taxon>unclassified sequences</taxon>
        <taxon>metagenomes</taxon>
        <taxon>ecological metagenomes</taxon>
    </lineage>
</organism>
<reference evidence="2" key="1">
    <citation type="submission" date="2018-06" db="EMBL/GenBank/DDBJ databases">
        <authorList>
            <person name="Zhirakovskaya E."/>
        </authorList>
    </citation>
    <scope>NUCLEOTIDE SEQUENCE</scope>
</reference>
<dbReference type="EMBL" id="UOGB01000228">
    <property type="protein sequence ID" value="VAX22184.1"/>
    <property type="molecule type" value="Genomic_DNA"/>
</dbReference>
<dbReference type="Pfam" id="PF01968">
    <property type="entry name" value="Hydantoinase_A"/>
    <property type="match status" value="1"/>
</dbReference>
<dbReference type="Gene3D" id="3.30.420.190">
    <property type="entry name" value="conserved archaeal protein q6m145"/>
    <property type="match status" value="1"/>
</dbReference>
<dbReference type="InterPro" id="IPR002756">
    <property type="entry name" value="MfnF"/>
</dbReference>
<dbReference type="InterPro" id="IPR002821">
    <property type="entry name" value="Hydantoinase_A"/>
</dbReference>
<name>A0A3B1CDP5_9ZZZZ</name>
<dbReference type="GO" id="GO:0016787">
    <property type="term" value="F:hydrolase activity"/>
    <property type="evidence" value="ECO:0007669"/>
    <property type="project" value="InterPro"/>
</dbReference>
<dbReference type="InterPro" id="IPR043129">
    <property type="entry name" value="ATPase_NBD"/>
</dbReference>
<accession>A0A3B1CDP5</accession>